<sequence>MVVENYFQGNGRRQNKKFDVSAGNSVTCHFHNDGTDDTQNKYYDLNQAARKLSIIATAISSITKIGNVELDSPVTLGIGENTFTEGIEWGRITVKADAACNFEILAY</sequence>
<dbReference type="EMBL" id="LAZR01001078">
    <property type="protein sequence ID" value="KKN51115.1"/>
    <property type="molecule type" value="Genomic_DNA"/>
</dbReference>
<reference evidence="1" key="1">
    <citation type="journal article" date="2015" name="Nature">
        <title>Complex archaea that bridge the gap between prokaryotes and eukaryotes.</title>
        <authorList>
            <person name="Spang A."/>
            <person name="Saw J.H."/>
            <person name="Jorgensen S.L."/>
            <person name="Zaremba-Niedzwiedzka K."/>
            <person name="Martijn J."/>
            <person name="Lind A.E."/>
            <person name="van Eijk R."/>
            <person name="Schleper C."/>
            <person name="Guy L."/>
            <person name="Ettema T.J."/>
        </authorList>
    </citation>
    <scope>NUCLEOTIDE SEQUENCE</scope>
</reference>
<accession>A0A0F9R3D6</accession>
<dbReference type="AlphaFoldDB" id="A0A0F9R3D6"/>
<comment type="caution">
    <text evidence="1">The sequence shown here is derived from an EMBL/GenBank/DDBJ whole genome shotgun (WGS) entry which is preliminary data.</text>
</comment>
<protein>
    <submittedName>
        <fullName evidence="1">Uncharacterized protein</fullName>
    </submittedName>
</protein>
<gene>
    <name evidence="1" type="ORF">LCGC14_0625790</name>
</gene>
<proteinExistence type="predicted"/>
<evidence type="ECO:0000313" key="1">
    <source>
        <dbReference type="EMBL" id="KKN51115.1"/>
    </source>
</evidence>
<name>A0A0F9R3D6_9ZZZZ</name>
<organism evidence="1">
    <name type="scientific">marine sediment metagenome</name>
    <dbReference type="NCBI Taxonomy" id="412755"/>
    <lineage>
        <taxon>unclassified sequences</taxon>
        <taxon>metagenomes</taxon>
        <taxon>ecological metagenomes</taxon>
    </lineage>
</organism>